<dbReference type="InterPro" id="IPR012334">
    <property type="entry name" value="Pectin_lyas_fold"/>
</dbReference>
<evidence type="ECO:0000313" key="3">
    <source>
        <dbReference type="EMBL" id="MFD0914077.1"/>
    </source>
</evidence>
<protein>
    <submittedName>
        <fullName evidence="3">Hemagglutinin repeat-containing protein</fullName>
    </submittedName>
</protein>
<evidence type="ECO:0000259" key="2">
    <source>
        <dbReference type="SMART" id="SM00912"/>
    </source>
</evidence>
<evidence type="ECO:0000313" key="4">
    <source>
        <dbReference type="Proteomes" id="UP001597128"/>
    </source>
</evidence>
<dbReference type="RefSeq" id="WP_379057623.1">
    <property type="nucleotide sequence ID" value="NZ_JBHTKB010000002.1"/>
</dbReference>
<dbReference type="NCBIfam" id="TIGR01731">
    <property type="entry name" value="fil_hemag_20aa"/>
    <property type="match status" value="4"/>
</dbReference>
<feature type="compositionally biased region" description="Polar residues" evidence="1">
    <location>
        <begin position="792"/>
        <end position="808"/>
    </location>
</feature>
<accession>A0ABW3F904</accession>
<feature type="region of interest" description="Disordered" evidence="1">
    <location>
        <begin position="792"/>
        <end position="811"/>
    </location>
</feature>
<gene>
    <name evidence="3" type="ORF">ACFQ1Z_11005</name>
</gene>
<dbReference type="Pfam" id="PF13332">
    <property type="entry name" value="Fil_haemagg_2"/>
    <property type="match status" value="4"/>
</dbReference>
<dbReference type="SUPFAM" id="SSF51126">
    <property type="entry name" value="Pectin lyase-like"/>
    <property type="match status" value="1"/>
</dbReference>
<dbReference type="EMBL" id="JBHTKB010000002">
    <property type="protein sequence ID" value="MFD0914077.1"/>
    <property type="molecule type" value="Genomic_DNA"/>
</dbReference>
<feature type="region of interest" description="Disordered" evidence="1">
    <location>
        <begin position="1743"/>
        <end position="1768"/>
    </location>
</feature>
<reference evidence="4" key="1">
    <citation type="journal article" date="2019" name="Int. J. Syst. Evol. Microbiol.">
        <title>The Global Catalogue of Microorganisms (GCM) 10K type strain sequencing project: providing services to taxonomists for standard genome sequencing and annotation.</title>
        <authorList>
            <consortium name="The Broad Institute Genomics Platform"/>
            <consortium name="The Broad Institute Genome Sequencing Center for Infectious Disease"/>
            <person name="Wu L."/>
            <person name="Ma J."/>
        </authorList>
    </citation>
    <scope>NUCLEOTIDE SEQUENCE [LARGE SCALE GENOMIC DNA]</scope>
    <source>
        <strain evidence="4">CCUG 58412</strain>
    </source>
</reference>
<dbReference type="InterPro" id="IPR024973">
    <property type="entry name" value="ESPR"/>
</dbReference>
<feature type="region of interest" description="Disordered" evidence="1">
    <location>
        <begin position="1214"/>
        <end position="1233"/>
    </location>
</feature>
<dbReference type="InterPro" id="IPR049271">
    <property type="entry name" value="DUF6862"/>
</dbReference>
<dbReference type="InterPro" id="IPR008638">
    <property type="entry name" value="FhaB/CdiA-like_TPS"/>
</dbReference>
<keyword evidence="4" id="KW-1185">Reference proteome</keyword>
<feature type="domain" description="Filamentous haemagglutinin FhaB/tRNA nuclease CdiA-like TPS" evidence="2">
    <location>
        <begin position="94"/>
        <end position="214"/>
    </location>
</feature>
<dbReference type="NCBIfam" id="TIGR01901">
    <property type="entry name" value="adhes_NPXG"/>
    <property type="match status" value="1"/>
</dbReference>
<proteinExistence type="predicted"/>
<dbReference type="Proteomes" id="UP001597128">
    <property type="component" value="Unassembled WGS sequence"/>
</dbReference>
<evidence type="ECO:0000256" key="1">
    <source>
        <dbReference type="SAM" id="MobiDB-lite"/>
    </source>
</evidence>
<dbReference type="SMART" id="SM00912">
    <property type="entry name" value="Haemagg_act"/>
    <property type="match status" value="1"/>
</dbReference>
<dbReference type="InterPro" id="IPR011050">
    <property type="entry name" value="Pectin_lyase_fold/virulence"/>
</dbReference>
<sequence length="2347" mass="244785">MNTQIYRIVFNQLRGAWMAVAEHVCAAGKLKRPRTEKCARQVQAADQLHIDSSRDFNWLALAFGSMLFTMPVQADIVADPLAPAQQQPFIINAANGVPLVNIQTPDSKGLSHNTYQQFDVMQNGVILNNSRHNVQTQLGGWVQGNPNMAAGVASTILNEVNSSRPSLLNGFIEVAGSRAQVIVANPSGITCNGCGFINAWRATLVTGSPVFTGGDLSAYRVTGGVIKFLGTGLDTRAMDYTDIISRAVVANSGVWAKKLNVVLGNQQVNVASNGDVGALTPLAASNEATPQVALDVAALGGMYAGKIHLIGTELGLGVNNQGAISATSEGLSLDINGQLTNQSSVVSQGNMALKSTGLTNTGDILSGGAMRIDTGDIDNQHKITAKSLTVKARDISNTNAVLGATQDISIQANQLSGKGKVLAGGNINVNLQQDYVQNAGLMQADGNLSLSSKGAIFTQTNILAGKKLAIKAHALSNESVIKGEDTELDIANTLTNTGLIDGDDTLIKADVLTNKGRGRIYGDHLAIQAGKLNNLAETVNGTPRAATIAARDRLDLGVSEALVNQAKSQIFSLGGLRIGRSLDAQHAAIGQGDSLVNSNATIEAYGDMHINMAATQNLNAGLKTETVVTSTENFDQFTPKDQSSLYDTEDYPIWQIGNEGISWRYGSNYNLPFNFREYWRYIYSGTTHETRVKTSLPGEIIAGQHLNLTGNVINSDSRIIAGGKLAHSGGTLNNKNTTGNTTTSYSGTSYYYDYDGGGKGFSYDVSINPYNPAPSVTTQPLATTQYLAQTTSRKNGTVASLSPNSLGSQRPDESLLNTLTSLYRQTAPGAGYLIETDPRFANYQQWLSSDYMLKALSYDPAYQTKRLGDGFYEQRMVREQINQLTGRRFLAGYSSDLAQYQALMNNGITFANAHQLIPGVALSDTQVAQLTSDIVWLVTQTVKLPDGSTAQALVPQVYTRLKAGDLTGAGSLIAGQTLNINLNASLNNNAQPNAGSLFNSGTLAGQQVLAIQADHIQNLSGNMVGEKVNLNARQDILNQGGKITAQQALTLNAGKDIRIESTTVNSNNSAQTGKQKGQLGYSERTSIDRVAGLYVTDSANAVLVAMAGGNIQLDAAKISNLSQNGVTILSAGDSIDLTTQQTSLSTSTGAAKNYIKRSTTEEVGTQINMADEIQLQAGNALSMRAANITSEQGKITAQANEVNITAGEATMDSEQYRKTKKSGFMSSSKTERRNTFNETSALGSNISGETVAIQATNNIGIQGSNVVSTNGTTVQAGGDIAITSATNTQHETHSKQVKKSGFGASGTSIGYSKSKLNQNVESTSTTQTASTVGSVEGDVRIEAGKTYTQTASDVIAPKGDIDITAQKVDIASADETNQRTEEMRYKQTGISVGISNPVISAIQTSDQMRKAGSKTDDRRMQALAAATTALSIKNAAEAVKAGSGGNLADQAGGISLNFSIGTSKSKSSSQNQQTIAKASHINAGQNLNVTATGAGTKSDLTVIGSQIQAGQDLNLRAQDQLNLLAAKNTQSLQSSNKSSSASIGVSVGLGTGGVITPNASFNNSRGKANGQDTSWTETIVQGSNKVSLSSGTDTNLKGSQVIGKQVIANVGTSGQGNLNIESLQDTSTYQSKQKSSGASVSFGANGIPSGGSVSSGKQKINSDYASVNEQAGIYAGEGGFQLNVNGNTSLKGAVIASTEKAIQDNKNSLTTQTLTTSNIENKAEYDAKGISINAGVGVTEQPNGGGFKASPTASAGNSHLSDESSSVTVSGISGGTVTITDSVKQQATGQDNATTLATLNRDVKVNAEGQAVDSQGNPTASTLTQIFNNDKVQRELNAQVQITQAFSLVAPKAVGDYASSKFKELKNQGNEEEAAKWADGGVYRVALHTIVGGLSGNLEGALGAGTSAAMIPKLGELLKDIDIPEALKQSLIMATATAVGSTVGGTAGAGSALTETTNNYLKHDEARRMGELLSKKMQGKCSAACEQEIANLTTLDNSRNQALQGCASVSTPECNLVRQDVRNAAAEYVLTNVQGSVSRYAQEKGETFAFAQQTLSGLNSAELKAFGTAIVDGIASALKGGYIAIAALGGDESSNEKVGQFGASLIQFLKVPGNWQALVGGLSEGDRAKLADAYKRGDGDAVGNVIGNQLASIPLVGAGVGTTAKLAQLAKAAGVEQVIARVVNGVKLDARLPDPAAGLNYLPAKLDDANPNIANSHINGYTAELRLANEVAGLPNQAVVKYGDAVGTHGADVVSVNTKTGEVTLWDSKFRSGNSAIDQSPTFHINGKALPNALIDALVAVSDAKLPPSIRSQALSNLRKGNYGTNTVGAGNARNSVITKVCNNGTC</sequence>
<dbReference type="Pfam" id="PF21726">
    <property type="entry name" value="DUF6862"/>
    <property type="match status" value="1"/>
</dbReference>
<organism evidence="3 4">
    <name type="scientific">Methylophilus luteus</name>
    <dbReference type="NCBI Taxonomy" id="640108"/>
    <lineage>
        <taxon>Bacteria</taxon>
        <taxon>Pseudomonadati</taxon>
        <taxon>Pseudomonadota</taxon>
        <taxon>Betaproteobacteria</taxon>
        <taxon>Nitrosomonadales</taxon>
        <taxon>Methylophilaceae</taxon>
        <taxon>Methylophilus</taxon>
    </lineage>
</organism>
<dbReference type="Gene3D" id="2.160.20.10">
    <property type="entry name" value="Single-stranded right-handed beta-helix, Pectin lyase-like"/>
    <property type="match status" value="1"/>
</dbReference>
<dbReference type="InterPro" id="IPR025157">
    <property type="entry name" value="Hemagglutinin_rpt"/>
</dbReference>
<name>A0ABW3F904_9PROT</name>
<dbReference type="Pfam" id="PF05860">
    <property type="entry name" value="TPS"/>
    <property type="match status" value="1"/>
</dbReference>
<comment type="caution">
    <text evidence="3">The sequence shown here is derived from an EMBL/GenBank/DDBJ whole genome shotgun (WGS) entry which is preliminary data.</text>
</comment>
<dbReference type="InterPro" id="IPR010069">
    <property type="entry name" value="CdiA_FHA1_rpt"/>
</dbReference>
<dbReference type="Pfam" id="PF13018">
    <property type="entry name" value="ESPR"/>
    <property type="match status" value="1"/>
</dbReference>